<comment type="caution">
    <text evidence="5">The sequence shown here is derived from an EMBL/GenBank/DDBJ whole genome shotgun (WGS) entry which is preliminary data.</text>
</comment>
<gene>
    <name evidence="5" type="ORF">KK488_10370</name>
</gene>
<dbReference type="AlphaFoldDB" id="A0A9X1IRI1"/>
<dbReference type="EMBL" id="JAHGAW010000006">
    <property type="protein sequence ID" value="MBT2187349.1"/>
    <property type="molecule type" value="Genomic_DNA"/>
</dbReference>
<dbReference type="SUPFAM" id="SSF51621">
    <property type="entry name" value="Phosphoenolpyruvate/pyruvate domain"/>
    <property type="match status" value="1"/>
</dbReference>
<dbReference type="InterPro" id="IPR050251">
    <property type="entry name" value="HpcH-HpaI_aldolase"/>
</dbReference>
<keyword evidence="3" id="KW-0456">Lyase</keyword>
<comment type="similarity">
    <text evidence="1">Belongs to the HpcH/HpaI aldolase family.</text>
</comment>
<evidence type="ECO:0000313" key="5">
    <source>
        <dbReference type="EMBL" id="MBT2187349.1"/>
    </source>
</evidence>
<organism evidence="5 6">
    <name type="scientific">Sphingobium nicotianae</name>
    <dbReference type="NCBI Taxonomy" id="2782607"/>
    <lineage>
        <taxon>Bacteria</taxon>
        <taxon>Pseudomonadati</taxon>
        <taxon>Pseudomonadota</taxon>
        <taxon>Alphaproteobacteria</taxon>
        <taxon>Sphingomonadales</taxon>
        <taxon>Sphingomonadaceae</taxon>
        <taxon>Sphingobium</taxon>
    </lineage>
</organism>
<dbReference type="PANTHER" id="PTHR30502:SF0">
    <property type="entry name" value="PHOSPHOENOLPYRUVATE CARBOXYLASE FAMILY PROTEIN"/>
    <property type="match status" value="1"/>
</dbReference>
<keyword evidence="2" id="KW-0479">Metal-binding</keyword>
<keyword evidence="6" id="KW-1185">Reference proteome</keyword>
<dbReference type="GO" id="GO:0046872">
    <property type="term" value="F:metal ion binding"/>
    <property type="evidence" value="ECO:0007669"/>
    <property type="project" value="UniProtKB-KW"/>
</dbReference>
<evidence type="ECO:0000313" key="6">
    <source>
        <dbReference type="Proteomes" id="UP001138757"/>
    </source>
</evidence>
<evidence type="ECO:0000259" key="4">
    <source>
        <dbReference type="Pfam" id="PF03328"/>
    </source>
</evidence>
<dbReference type="InterPro" id="IPR015813">
    <property type="entry name" value="Pyrv/PenolPyrv_kinase-like_dom"/>
</dbReference>
<dbReference type="RefSeq" id="WP_214623221.1">
    <property type="nucleotide sequence ID" value="NZ_JAHGAW010000006.1"/>
</dbReference>
<dbReference type="InterPro" id="IPR040442">
    <property type="entry name" value="Pyrv_kinase-like_dom_sf"/>
</dbReference>
<dbReference type="GO" id="GO:0016832">
    <property type="term" value="F:aldehyde-lyase activity"/>
    <property type="evidence" value="ECO:0007669"/>
    <property type="project" value="TreeGrafter"/>
</dbReference>
<evidence type="ECO:0000256" key="2">
    <source>
        <dbReference type="ARBA" id="ARBA00022723"/>
    </source>
</evidence>
<name>A0A9X1IRI1_9SPHN</name>
<accession>A0A9X1IRI1</accession>
<evidence type="ECO:0000256" key="1">
    <source>
        <dbReference type="ARBA" id="ARBA00005568"/>
    </source>
</evidence>
<dbReference type="Proteomes" id="UP001138757">
    <property type="component" value="Unassembled WGS sequence"/>
</dbReference>
<dbReference type="InterPro" id="IPR005000">
    <property type="entry name" value="Aldolase/citrate-lyase_domain"/>
</dbReference>
<dbReference type="PANTHER" id="PTHR30502">
    <property type="entry name" value="2-KETO-3-DEOXY-L-RHAMNONATE ALDOLASE"/>
    <property type="match status" value="1"/>
</dbReference>
<dbReference type="Gene3D" id="3.20.20.60">
    <property type="entry name" value="Phosphoenolpyruvate-binding domains"/>
    <property type="match status" value="1"/>
</dbReference>
<reference evidence="5" key="1">
    <citation type="submission" date="2021-05" db="EMBL/GenBank/DDBJ databases">
        <title>Genome of Sphingobium sp. strain.</title>
        <authorList>
            <person name="Fan R."/>
        </authorList>
    </citation>
    <scope>NUCLEOTIDE SEQUENCE</scope>
    <source>
        <strain evidence="5">H33</strain>
    </source>
</reference>
<protein>
    <recommendedName>
        <fullName evidence="4">HpcH/HpaI aldolase/citrate lyase domain-containing protein</fullName>
    </recommendedName>
</protein>
<feature type="domain" description="HpcH/HpaI aldolase/citrate lyase" evidence="4">
    <location>
        <begin position="24"/>
        <end position="243"/>
    </location>
</feature>
<dbReference type="GO" id="GO:0005737">
    <property type="term" value="C:cytoplasm"/>
    <property type="evidence" value="ECO:0007669"/>
    <property type="project" value="TreeGrafter"/>
</dbReference>
<dbReference type="Pfam" id="PF03328">
    <property type="entry name" value="HpcH_HpaI"/>
    <property type="match status" value="1"/>
</dbReference>
<sequence length="266" mass="28274">MTTSRPDIRDFRTRVKNGEPVLGTFMKFTVPQPTEILGQLGFDFVMLDEEHSPWTREQLGHAYLGARAFGIAPIVRISRPDAASVLSCLDDGAVGIMCPHVDSAPMARNLASWSRYKGGSRGSGVSRGGDYGGMATQGIDNYYQWADGVSTVFAMIEDAAAIENIEEITAVEGIDVFFLGRGDLGLSLSNVQGPKPTLDEAVKKAAEAVLRNGKALAAVCPSLASDDAQAMKDLGVTVMLVGNDQGFLRASAAAQLANFNKLMKGA</sequence>
<evidence type="ECO:0000256" key="3">
    <source>
        <dbReference type="ARBA" id="ARBA00023239"/>
    </source>
</evidence>
<proteinExistence type="inferred from homology"/>